<evidence type="ECO:0000259" key="1">
    <source>
        <dbReference type="PROSITE" id="PS50994"/>
    </source>
</evidence>
<feature type="domain" description="Integrase catalytic" evidence="1">
    <location>
        <begin position="386"/>
        <end position="557"/>
    </location>
</feature>
<evidence type="ECO:0000313" key="3">
    <source>
        <dbReference type="Proteomes" id="UP000321393"/>
    </source>
</evidence>
<dbReference type="InterPro" id="IPR043502">
    <property type="entry name" value="DNA/RNA_pol_sf"/>
</dbReference>
<proteinExistence type="predicted"/>
<dbReference type="SUPFAM" id="SSF56672">
    <property type="entry name" value="DNA/RNA polymerases"/>
    <property type="match status" value="1"/>
</dbReference>
<name>A0A5A7UBI1_CUCMM</name>
<reference evidence="2 3" key="1">
    <citation type="submission" date="2019-08" db="EMBL/GenBank/DDBJ databases">
        <title>Draft genome sequences of two oriental melons (Cucumis melo L. var makuwa).</title>
        <authorList>
            <person name="Kwon S.-Y."/>
        </authorList>
    </citation>
    <scope>NUCLEOTIDE SEQUENCE [LARGE SCALE GENOMIC DNA]</scope>
    <source>
        <strain evidence="3">cv. SW 3</strain>
        <tissue evidence="2">Leaf</tissue>
    </source>
</reference>
<dbReference type="Pfam" id="PF17919">
    <property type="entry name" value="RT_RNaseH_2"/>
    <property type="match status" value="1"/>
</dbReference>
<dbReference type="Pfam" id="PF00078">
    <property type="entry name" value="RVT_1"/>
    <property type="match status" value="1"/>
</dbReference>
<dbReference type="InterPro" id="IPR000477">
    <property type="entry name" value="RT_dom"/>
</dbReference>
<dbReference type="InterPro" id="IPR041588">
    <property type="entry name" value="Integrase_H2C2"/>
</dbReference>
<evidence type="ECO:0000313" key="2">
    <source>
        <dbReference type="EMBL" id="KAA0050985.1"/>
    </source>
</evidence>
<dbReference type="InterPro" id="IPR012337">
    <property type="entry name" value="RNaseH-like_sf"/>
</dbReference>
<comment type="caution">
    <text evidence="2">The sequence shown here is derived from an EMBL/GenBank/DDBJ whole genome shotgun (WGS) entry which is preliminary data.</text>
</comment>
<dbReference type="GO" id="GO:0003676">
    <property type="term" value="F:nucleic acid binding"/>
    <property type="evidence" value="ECO:0007669"/>
    <property type="project" value="InterPro"/>
</dbReference>
<dbReference type="InterPro" id="IPR001584">
    <property type="entry name" value="Integrase_cat-core"/>
</dbReference>
<dbReference type="Proteomes" id="UP000321393">
    <property type="component" value="Unassembled WGS sequence"/>
</dbReference>
<gene>
    <name evidence="2" type="ORF">E6C27_scaffold3608G00020</name>
</gene>
<dbReference type="Gene3D" id="1.10.340.70">
    <property type="match status" value="1"/>
</dbReference>
<dbReference type="PANTHER" id="PTHR48475:SF1">
    <property type="entry name" value="RNASE H TYPE-1 DOMAIN-CONTAINING PROTEIN"/>
    <property type="match status" value="1"/>
</dbReference>
<dbReference type="InterPro" id="IPR041577">
    <property type="entry name" value="RT_RNaseH_2"/>
</dbReference>
<dbReference type="AlphaFoldDB" id="A0A5A7UBI1"/>
<dbReference type="PANTHER" id="PTHR48475">
    <property type="entry name" value="RIBONUCLEASE H"/>
    <property type="match status" value="1"/>
</dbReference>
<sequence>MPGLDPKVVVHHLAIKPRYRSIKQAQRRFRLEFIPQIEVEVNKLIEAGFIRETRGAVFYGCGSSGYNQIRMTLEDEEMTAFRTPKGIYCYKVMPFGLKNVSATYHRAIQKVFDDMLHNCVGSLAKISAEDERPLKYAFDVTSRKFLDFIDETCQNAFDSIKKYLLNPPVLEASVPSKPLILYITAQERSLSALFAQEEEKGKKHALYYLNRTLVGVEVNYSPIEKMCLALFFAIDKLSHYMQVFTVHLIAKADPINFSLAELCSNNVVEYQTLIIGLQMALEIEVSFKEMYDDSKLIINQLSLKYEEGFSSLEGLFLQCLGNEESIKALKEAHAGVCGAHQSGLKLQFQLRRICYYWLKMIQDSMDYAKECEACQYHANFIHQPLEPLHPTVASWSFEVWRLDLVGPITPKSSAGHSYILPATDYFSKWVEVIPLRETKKENVANFIRIHIVYRYGIPHQIVIDNGRSKMDWQERIDQALWFYRTTHRTPTGVTPYSLVYNVKVVLPLEREIPSLRMAVQEGLTTEDNVKLRLQELDSLDEKRLEAQQALECYQVRMFKAFDKYVKPRSFQIGDLGLVDCNKRKWGKWGINQSFHAPGNRSQGLNHFFSNNRVLSRVLTSSWSLATSSSYWFMASAFSQDKIDSCSNSTFIL</sequence>
<organism evidence="2 3">
    <name type="scientific">Cucumis melo var. makuwa</name>
    <name type="common">Oriental melon</name>
    <dbReference type="NCBI Taxonomy" id="1194695"/>
    <lineage>
        <taxon>Eukaryota</taxon>
        <taxon>Viridiplantae</taxon>
        <taxon>Streptophyta</taxon>
        <taxon>Embryophyta</taxon>
        <taxon>Tracheophyta</taxon>
        <taxon>Spermatophyta</taxon>
        <taxon>Magnoliopsida</taxon>
        <taxon>eudicotyledons</taxon>
        <taxon>Gunneridae</taxon>
        <taxon>Pentapetalae</taxon>
        <taxon>rosids</taxon>
        <taxon>fabids</taxon>
        <taxon>Cucurbitales</taxon>
        <taxon>Cucurbitaceae</taxon>
        <taxon>Benincaseae</taxon>
        <taxon>Cucumis</taxon>
    </lineage>
</organism>
<dbReference type="InterPro" id="IPR043128">
    <property type="entry name" value="Rev_trsase/Diguanyl_cyclase"/>
</dbReference>
<dbReference type="Gene3D" id="3.30.420.10">
    <property type="entry name" value="Ribonuclease H-like superfamily/Ribonuclease H"/>
    <property type="match status" value="2"/>
</dbReference>
<dbReference type="Pfam" id="PF17921">
    <property type="entry name" value="Integrase_H2C2"/>
    <property type="match status" value="1"/>
</dbReference>
<dbReference type="EMBL" id="SSTE01011551">
    <property type="protein sequence ID" value="KAA0050985.1"/>
    <property type="molecule type" value="Genomic_DNA"/>
</dbReference>
<dbReference type="SUPFAM" id="SSF53098">
    <property type="entry name" value="Ribonuclease H-like"/>
    <property type="match status" value="2"/>
</dbReference>
<dbReference type="Gene3D" id="3.30.70.270">
    <property type="match status" value="1"/>
</dbReference>
<dbReference type="InterPro" id="IPR036397">
    <property type="entry name" value="RNaseH_sf"/>
</dbReference>
<dbReference type="PROSITE" id="PS50994">
    <property type="entry name" value="INTEGRASE"/>
    <property type="match status" value="1"/>
</dbReference>
<accession>A0A5A7UBI1</accession>
<dbReference type="Gene3D" id="3.10.10.10">
    <property type="entry name" value="HIV Type 1 Reverse Transcriptase, subunit A, domain 1"/>
    <property type="match status" value="1"/>
</dbReference>
<protein>
    <recommendedName>
        <fullName evidence="1">Integrase catalytic domain-containing protein</fullName>
    </recommendedName>
</protein>
<dbReference type="GO" id="GO:0015074">
    <property type="term" value="P:DNA integration"/>
    <property type="evidence" value="ECO:0007669"/>
    <property type="project" value="InterPro"/>
</dbReference>
<dbReference type="OrthoDB" id="6752380at2759"/>